<evidence type="ECO:0000313" key="4">
    <source>
        <dbReference type="Proteomes" id="UP000027195"/>
    </source>
</evidence>
<accession>A0A067M371</accession>
<sequence length="97" mass="10579">MKTNCRAATISLRPKHIEAPESINPTKLNVDETLSPSRHSSSSYPKLFNSMLIAMGICGLPIFVDPINERSPTLPKNACCSSDLTFARLLSSLSPFT</sequence>
<keyword evidence="4" id="KW-1185">Reference proteome</keyword>
<proteinExistence type="predicted"/>
<organism evidence="3 4">
    <name type="scientific">Botryobasidium botryosum (strain FD-172 SS1)</name>
    <dbReference type="NCBI Taxonomy" id="930990"/>
    <lineage>
        <taxon>Eukaryota</taxon>
        <taxon>Fungi</taxon>
        <taxon>Dikarya</taxon>
        <taxon>Basidiomycota</taxon>
        <taxon>Agaricomycotina</taxon>
        <taxon>Agaricomycetes</taxon>
        <taxon>Cantharellales</taxon>
        <taxon>Botryobasidiaceae</taxon>
        <taxon>Botryobasidium</taxon>
    </lineage>
</organism>
<feature type="region of interest" description="Disordered" evidence="1">
    <location>
        <begin position="21"/>
        <end position="43"/>
    </location>
</feature>
<feature type="transmembrane region" description="Helical" evidence="2">
    <location>
        <begin position="47"/>
        <end position="64"/>
    </location>
</feature>
<name>A0A067M371_BOTB1</name>
<dbReference type="HOGENOM" id="CLU_2346420_0_0_1"/>
<evidence type="ECO:0000256" key="1">
    <source>
        <dbReference type="SAM" id="MobiDB-lite"/>
    </source>
</evidence>
<dbReference type="AlphaFoldDB" id="A0A067M371"/>
<evidence type="ECO:0000313" key="3">
    <source>
        <dbReference type="EMBL" id="KDQ10004.1"/>
    </source>
</evidence>
<keyword evidence="2" id="KW-0812">Transmembrane</keyword>
<protein>
    <submittedName>
        <fullName evidence="3">Uncharacterized protein</fullName>
    </submittedName>
</protein>
<keyword evidence="2" id="KW-1133">Transmembrane helix</keyword>
<keyword evidence="2" id="KW-0472">Membrane</keyword>
<dbReference type="InParanoid" id="A0A067M371"/>
<dbReference type="Proteomes" id="UP000027195">
    <property type="component" value="Unassembled WGS sequence"/>
</dbReference>
<reference evidence="4" key="1">
    <citation type="journal article" date="2014" name="Proc. Natl. Acad. Sci. U.S.A.">
        <title>Extensive sampling of basidiomycete genomes demonstrates inadequacy of the white-rot/brown-rot paradigm for wood decay fungi.</title>
        <authorList>
            <person name="Riley R."/>
            <person name="Salamov A.A."/>
            <person name="Brown D.W."/>
            <person name="Nagy L.G."/>
            <person name="Floudas D."/>
            <person name="Held B.W."/>
            <person name="Levasseur A."/>
            <person name="Lombard V."/>
            <person name="Morin E."/>
            <person name="Otillar R."/>
            <person name="Lindquist E.A."/>
            <person name="Sun H."/>
            <person name="LaButti K.M."/>
            <person name="Schmutz J."/>
            <person name="Jabbour D."/>
            <person name="Luo H."/>
            <person name="Baker S.E."/>
            <person name="Pisabarro A.G."/>
            <person name="Walton J.D."/>
            <person name="Blanchette R.A."/>
            <person name="Henrissat B."/>
            <person name="Martin F."/>
            <person name="Cullen D."/>
            <person name="Hibbett D.S."/>
            <person name="Grigoriev I.V."/>
        </authorList>
    </citation>
    <scope>NUCLEOTIDE SEQUENCE [LARGE SCALE GENOMIC DNA]</scope>
    <source>
        <strain evidence="4">FD-172 SS1</strain>
    </source>
</reference>
<gene>
    <name evidence="3" type="ORF">BOTBODRAFT_503797</name>
</gene>
<evidence type="ECO:0000256" key="2">
    <source>
        <dbReference type="SAM" id="Phobius"/>
    </source>
</evidence>
<dbReference type="EMBL" id="KL198072">
    <property type="protein sequence ID" value="KDQ10004.1"/>
    <property type="molecule type" value="Genomic_DNA"/>
</dbReference>